<dbReference type="Proteomes" id="UP000197138">
    <property type="component" value="Unassembled WGS sequence"/>
</dbReference>
<accession>A0A218WXH5</accession>
<reference evidence="3" key="1">
    <citation type="journal article" date="2017" name="Plant J.">
        <title>The pomegranate (Punica granatum L.) genome and the genomics of punicalagin biosynthesis.</title>
        <authorList>
            <person name="Qin G."/>
            <person name="Xu C."/>
            <person name="Ming R."/>
            <person name="Tang H."/>
            <person name="Guyot R."/>
            <person name="Kramer E.M."/>
            <person name="Hu Y."/>
            <person name="Yi X."/>
            <person name="Qi Y."/>
            <person name="Xu X."/>
            <person name="Gao Z."/>
            <person name="Pan H."/>
            <person name="Jian J."/>
            <person name="Tian Y."/>
            <person name="Yue Z."/>
            <person name="Xu Y."/>
        </authorList>
    </citation>
    <scope>NUCLEOTIDE SEQUENCE [LARGE SCALE GENOMIC DNA]</scope>
    <source>
        <strain evidence="3">cv. Dabenzi</strain>
    </source>
</reference>
<sequence length="120" mass="12936">MNGSRTVTASSRRRRRVVRNPSNVTARLAEVAGGNGTREGSDAPKNPCSRCFGLLAGTTCWRPQMFKLCSEMGLGGGNVWDMKFGCDWLKSGWVVTGKPGGFPSVLAGFDFGVSWMMVGR</sequence>
<reference evidence="1" key="2">
    <citation type="submission" date="2017-06" db="EMBL/GenBank/DDBJ databases">
        <title>The pomegranate genome and the genomics of punicalagin biosynthesis.</title>
        <authorList>
            <person name="Xu C."/>
        </authorList>
    </citation>
    <scope>NUCLEOTIDE SEQUENCE [LARGE SCALE GENOMIC DNA]</scope>
    <source>
        <tissue evidence="1">Fresh leaf</tissue>
    </source>
</reference>
<dbReference type="Proteomes" id="UP000233551">
    <property type="component" value="Unassembled WGS sequence"/>
</dbReference>
<keyword evidence="4" id="KW-1185">Reference proteome</keyword>
<evidence type="ECO:0000313" key="3">
    <source>
        <dbReference type="Proteomes" id="UP000197138"/>
    </source>
</evidence>
<evidence type="ECO:0000313" key="1">
    <source>
        <dbReference type="EMBL" id="OWM77080.1"/>
    </source>
</evidence>
<proteinExistence type="predicted"/>
<name>A0A218WXH5_PUNGR</name>
<protein>
    <submittedName>
        <fullName evidence="1">Uncharacterized protein</fullName>
    </submittedName>
</protein>
<dbReference type="EMBL" id="MTKT01002879">
    <property type="protein sequence ID" value="OWM77080.1"/>
    <property type="molecule type" value="Genomic_DNA"/>
</dbReference>
<evidence type="ECO:0000313" key="2">
    <source>
        <dbReference type="EMBL" id="PKI79462.1"/>
    </source>
</evidence>
<reference evidence="2 4" key="3">
    <citation type="submission" date="2017-11" db="EMBL/GenBank/DDBJ databases">
        <title>De-novo sequencing of pomegranate (Punica granatum L.) genome.</title>
        <authorList>
            <person name="Akparov Z."/>
            <person name="Amiraslanov A."/>
            <person name="Hajiyeva S."/>
            <person name="Abbasov M."/>
            <person name="Kaur K."/>
            <person name="Hamwieh A."/>
            <person name="Solovyev V."/>
            <person name="Salamov A."/>
            <person name="Braich B."/>
            <person name="Kosarev P."/>
            <person name="Mahmoud A."/>
            <person name="Hajiyev E."/>
            <person name="Babayeva S."/>
            <person name="Izzatullayeva V."/>
            <person name="Mammadov A."/>
            <person name="Mammadov A."/>
            <person name="Sharifova S."/>
            <person name="Ojaghi J."/>
            <person name="Eynullazada K."/>
            <person name="Bayramov B."/>
            <person name="Abdulazimova A."/>
            <person name="Shahmuradov I."/>
        </authorList>
    </citation>
    <scope>NUCLEOTIDE SEQUENCE [LARGE SCALE GENOMIC DNA]</scope>
    <source>
        <strain evidence="2">AG2017</strain>
        <strain evidence="4">cv. AG2017</strain>
        <tissue evidence="2">Leaf</tissue>
    </source>
</reference>
<dbReference type="EMBL" id="PGOL01000004">
    <property type="protein sequence ID" value="PKI79462.1"/>
    <property type="molecule type" value="Genomic_DNA"/>
</dbReference>
<organism evidence="1 3">
    <name type="scientific">Punica granatum</name>
    <name type="common">Pomegranate</name>
    <dbReference type="NCBI Taxonomy" id="22663"/>
    <lineage>
        <taxon>Eukaryota</taxon>
        <taxon>Viridiplantae</taxon>
        <taxon>Streptophyta</taxon>
        <taxon>Embryophyta</taxon>
        <taxon>Tracheophyta</taxon>
        <taxon>Spermatophyta</taxon>
        <taxon>Magnoliopsida</taxon>
        <taxon>eudicotyledons</taxon>
        <taxon>Gunneridae</taxon>
        <taxon>Pentapetalae</taxon>
        <taxon>rosids</taxon>
        <taxon>malvids</taxon>
        <taxon>Myrtales</taxon>
        <taxon>Lythraceae</taxon>
        <taxon>Punica</taxon>
    </lineage>
</organism>
<evidence type="ECO:0000313" key="4">
    <source>
        <dbReference type="Proteomes" id="UP000233551"/>
    </source>
</evidence>
<dbReference type="AlphaFoldDB" id="A0A218WXH5"/>
<gene>
    <name evidence="1" type="ORF">CDL15_Pgr005088</name>
    <name evidence="2" type="ORF">CRG98_000153</name>
</gene>
<comment type="caution">
    <text evidence="1">The sequence shown here is derived from an EMBL/GenBank/DDBJ whole genome shotgun (WGS) entry which is preliminary data.</text>
</comment>